<evidence type="ECO:0000313" key="2">
    <source>
        <dbReference type="Proteomes" id="UP000029995"/>
    </source>
</evidence>
<comment type="caution">
    <text evidence="1">The sequence shown here is derived from an EMBL/GenBank/DDBJ whole genome shotgun (WGS) entry which is preliminary data.</text>
</comment>
<dbReference type="OrthoDB" id="9429444at2"/>
<proteinExistence type="predicted"/>
<accession>A0A0A0CZA0</accession>
<gene>
    <name evidence="1" type="ORF">P409_29195</name>
</gene>
<dbReference type="Proteomes" id="UP000029995">
    <property type="component" value="Unassembled WGS sequence"/>
</dbReference>
<evidence type="ECO:0000313" key="1">
    <source>
        <dbReference type="EMBL" id="KGM31099.1"/>
    </source>
</evidence>
<protein>
    <submittedName>
        <fullName evidence="1">Uncharacterized protein</fullName>
    </submittedName>
</protein>
<reference evidence="1 2" key="1">
    <citation type="submission" date="2014-01" db="EMBL/GenBank/DDBJ databases">
        <title>Genome sequence determination for a cystic fibrosis isolate, Inquilinus limosus.</title>
        <authorList>
            <person name="Pino M."/>
            <person name="Di Conza J."/>
            <person name="Gutkind G."/>
        </authorList>
    </citation>
    <scope>NUCLEOTIDE SEQUENCE [LARGE SCALE GENOMIC DNA]</scope>
    <source>
        <strain evidence="1 2">MP06</strain>
    </source>
</reference>
<dbReference type="RefSeq" id="WP_034846697.1">
    <property type="nucleotide sequence ID" value="NZ_JANX01000600.1"/>
</dbReference>
<organism evidence="1 2">
    <name type="scientific">Inquilinus limosus MP06</name>
    <dbReference type="NCBI Taxonomy" id="1398085"/>
    <lineage>
        <taxon>Bacteria</taxon>
        <taxon>Pseudomonadati</taxon>
        <taxon>Pseudomonadota</taxon>
        <taxon>Alphaproteobacteria</taxon>
        <taxon>Rhodospirillales</taxon>
        <taxon>Rhodospirillaceae</taxon>
        <taxon>Inquilinus</taxon>
    </lineage>
</organism>
<dbReference type="AlphaFoldDB" id="A0A0A0CZA0"/>
<name>A0A0A0CZA0_9PROT</name>
<sequence>MTATDQADSADIEALAKFLSESDAAAVAPYALVRRGRIKCFFDNPSTATESGIQAYADRAFTVIDVRARKVVRRR</sequence>
<dbReference type="EMBL" id="JANX01000600">
    <property type="protein sequence ID" value="KGM31099.1"/>
    <property type="molecule type" value="Genomic_DNA"/>
</dbReference>